<proteinExistence type="predicted"/>
<evidence type="ECO:0000256" key="1">
    <source>
        <dbReference type="ARBA" id="ARBA00000085"/>
    </source>
</evidence>
<dbReference type="InterPro" id="IPR003594">
    <property type="entry name" value="HATPase_dom"/>
</dbReference>
<comment type="catalytic activity">
    <reaction evidence="1">
        <text>ATP + protein L-histidine = ADP + protein N-phospho-L-histidine.</text>
        <dbReference type="EC" id="2.7.13.3"/>
    </reaction>
</comment>
<dbReference type="Pfam" id="PF00512">
    <property type="entry name" value="HisKA"/>
    <property type="match status" value="1"/>
</dbReference>
<dbReference type="Gene3D" id="3.30.565.10">
    <property type="entry name" value="Histidine kinase-like ATPase, C-terminal domain"/>
    <property type="match status" value="1"/>
</dbReference>
<feature type="domain" description="Histidine kinase" evidence="12">
    <location>
        <begin position="219"/>
        <end position="431"/>
    </location>
</feature>
<name>A0ABS7RMX8_9ACTN</name>
<dbReference type="SMART" id="SM00388">
    <property type="entry name" value="HisKA"/>
    <property type="match status" value="1"/>
</dbReference>
<dbReference type="Gene3D" id="1.10.287.130">
    <property type="match status" value="1"/>
</dbReference>
<dbReference type="InterPro" id="IPR004358">
    <property type="entry name" value="Sig_transdc_His_kin-like_C"/>
</dbReference>
<keyword evidence="10" id="KW-0472">Membrane</keyword>
<gene>
    <name evidence="14" type="ORF">K1X13_10440</name>
</gene>
<dbReference type="InterPro" id="IPR036890">
    <property type="entry name" value="HATPase_C_sf"/>
</dbReference>
<evidence type="ECO:0000313" key="14">
    <source>
        <dbReference type="EMBL" id="MBY9075235.1"/>
    </source>
</evidence>
<evidence type="ECO:0000259" key="13">
    <source>
        <dbReference type="PROSITE" id="PS50885"/>
    </source>
</evidence>
<evidence type="ECO:0000256" key="2">
    <source>
        <dbReference type="ARBA" id="ARBA00004236"/>
    </source>
</evidence>
<dbReference type="CDD" id="cd00082">
    <property type="entry name" value="HisKA"/>
    <property type="match status" value="1"/>
</dbReference>
<keyword evidence="6" id="KW-0812">Transmembrane</keyword>
<dbReference type="InterPro" id="IPR003661">
    <property type="entry name" value="HisK_dim/P_dom"/>
</dbReference>
<dbReference type="EMBL" id="JAIEZQ010000002">
    <property type="protein sequence ID" value="MBY9075235.1"/>
    <property type="molecule type" value="Genomic_DNA"/>
</dbReference>
<dbReference type="SUPFAM" id="SSF158472">
    <property type="entry name" value="HAMP domain-like"/>
    <property type="match status" value="1"/>
</dbReference>
<feature type="region of interest" description="Disordered" evidence="11">
    <location>
        <begin position="431"/>
        <end position="451"/>
    </location>
</feature>
<reference evidence="14 15" key="1">
    <citation type="submission" date="2021-08" db="EMBL/GenBank/DDBJ databases">
        <title>Nocardioides bacterium WL0053 sp. nov., isolated from the sediment.</title>
        <authorList>
            <person name="Wang L."/>
            <person name="Zhang D."/>
            <person name="Zhang A."/>
        </authorList>
    </citation>
    <scope>NUCLEOTIDE SEQUENCE [LARGE SCALE GENOMIC DNA]</scope>
    <source>
        <strain evidence="14 15">WL0053</strain>
    </source>
</reference>
<evidence type="ECO:0000313" key="15">
    <source>
        <dbReference type="Proteomes" id="UP000754710"/>
    </source>
</evidence>
<dbReference type="InterPro" id="IPR050428">
    <property type="entry name" value="TCS_sensor_his_kinase"/>
</dbReference>
<dbReference type="Pfam" id="PF02518">
    <property type="entry name" value="HATPase_c"/>
    <property type="match status" value="1"/>
</dbReference>
<evidence type="ECO:0000256" key="3">
    <source>
        <dbReference type="ARBA" id="ARBA00012438"/>
    </source>
</evidence>
<dbReference type="PANTHER" id="PTHR45436:SF5">
    <property type="entry name" value="SENSOR HISTIDINE KINASE TRCS"/>
    <property type="match status" value="1"/>
</dbReference>
<dbReference type="InterPro" id="IPR036097">
    <property type="entry name" value="HisK_dim/P_sf"/>
</dbReference>
<comment type="caution">
    <text evidence="14">The sequence shown here is derived from an EMBL/GenBank/DDBJ whole genome shotgun (WGS) entry which is preliminary data.</text>
</comment>
<evidence type="ECO:0000256" key="8">
    <source>
        <dbReference type="ARBA" id="ARBA00022989"/>
    </source>
</evidence>
<dbReference type="SMART" id="SM00304">
    <property type="entry name" value="HAMP"/>
    <property type="match status" value="1"/>
</dbReference>
<dbReference type="InterPro" id="IPR003660">
    <property type="entry name" value="HAMP_dom"/>
</dbReference>
<dbReference type="PROSITE" id="PS50885">
    <property type="entry name" value="HAMP"/>
    <property type="match status" value="1"/>
</dbReference>
<dbReference type="PROSITE" id="PS50109">
    <property type="entry name" value="HIS_KIN"/>
    <property type="match status" value="1"/>
</dbReference>
<dbReference type="PANTHER" id="PTHR45436">
    <property type="entry name" value="SENSOR HISTIDINE KINASE YKOH"/>
    <property type="match status" value="1"/>
</dbReference>
<dbReference type="EC" id="2.7.13.3" evidence="3"/>
<evidence type="ECO:0000256" key="11">
    <source>
        <dbReference type="SAM" id="MobiDB-lite"/>
    </source>
</evidence>
<evidence type="ECO:0000256" key="4">
    <source>
        <dbReference type="ARBA" id="ARBA00022553"/>
    </source>
</evidence>
<dbReference type="PRINTS" id="PR00344">
    <property type="entry name" value="BCTRLSENSOR"/>
</dbReference>
<keyword evidence="4" id="KW-0597">Phosphoprotein</keyword>
<dbReference type="Pfam" id="PF00672">
    <property type="entry name" value="HAMP"/>
    <property type="match status" value="1"/>
</dbReference>
<keyword evidence="9" id="KW-0902">Two-component regulatory system</keyword>
<dbReference type="Gene3D" id="1.10.8.500">
    <property type="entry name" value="HAMP domain in histidine kinase"/>
    <property type="match status" value="1"/>
</dbReference>
<keyword evidence="7 14" id="KW-0418">Kinase</keyword>
<evidence type="ECO:0000256" key="9">
    <source>
        <dbReference type="ARBA" id="ARBA00023012"/>
    </source>
</evidence>
<evidence type="ECO:0000259" key="12">
    <source>
        <dbReference type="PROSITE" id="PS50109"/>
    </source>
</evidence>
<dbReference type="Proteomes" id="UP000754710">
    <property type="component" value="Unassembled WGS sequence"/>
</dbReference>
<evidence type="ECO:0000256" key="6">
    <source>
        <dbReference type="ARBA" id="ARBA00022692"/>
    </source>
</evidence>
<evidence type="ECO:0000256" key="5">
    <source>
        <dbReference type="ARBA" id="ARBA00022679"/>
    </source>
</evidence>
<sequence length="451" mass="47408">MVATGGVLIIQAVHEEYVDAADWVALSRADEVAERARLGTLPPRLPVVDEGETVVQVVRDGTVVTSSKNLPVTTRLPLPDQPSGDRTVAEVADIAGLGGGPYRTTVVDIRTPDGPATVLVAVSTEDGEDIVESAVRIGSIGLVFLMLPMSLLLWVAVGRTLAPVEAIRERAAVISADHLSERVPEPPVNDEIGRLARTINAMLARLDAAADQQRRFLADAAHELRSPVASLRAQLETALPPGRGPAALNPDDLLADTLRLQAIVDQLLQLARIEDGSGRAVRVPVDLDDTVATVVTARDLEAQGRGVTVDTTEVVPVQVVGDPALLEQVVRNLVDNAVRHAEREVRVSLDAREGMAVLTVDDDGPGIPVEHRTDVFRRFTRLDDARDRDGGGVGLGLAIVADIVAAHGGSVVALSSPAGGARLQVTLPASAVTTGPAPDAPGSMDRGQDVR</sequence>
<comment type="subcellular location">
    <subcellularLocation>
        <location evidence="2">Cell membrane</location>
    </subcellularLocation>
</comment>
<dbReference type="SUPFAM" id="SSF47384">
    <property type="entry name" value="Homodimeric domain of signal transducing histidine kinase"/>
    <property type="match status" value="1"/>
</dbReference>
<keyword evidence="8" id="KW-1133">Transmembrane helix</keyword>
<evidence type="ECO:0000256" key="10">
    <source>
        <dbReference type="ARBA" id="ARBA00023136"/>
    </source>
</evidence>
<accession>A0ABS7RMX8</accession>
<dbReference type="InterPro" id="IPR005467">
    <property type="entry name" value="His_kinase_dom"/>
</dbReference>
<dbReference type="SMART" id="SM00387">
    <property type="entry name" value="HATPase_c"/>
    <property type="match status" value="1"/>
</dbReference>
<feature type="domain" description="HAMP" evidence="13">
    <location>
        <begin position="158"/>
        <end position="211"/>
    </location>
</feature>
<dbReference type="GO" id="GO:0016301">
    <property type="term" value="F:kinase activity"/>
    <property type="evidence" value="ECO:0007669"/>
    <property type="project" value="UniProtKB-KW"/>
</dbReference>
<evidence type="ECO:0000256" key="7">
    <source>
        <dbReference type="ARBA" id="ARBA00022777"/>
    </source>
</evidence>
<protein>
    <recommendedName>
        <fullName evidence="3">histidine kinase</fullName>
        <ecNumber evidence="3">2.7.13.3</ecNumber>
    </recommendedName>
</protein>
<dbReference type="CDD" id="cd06225">
    <property type="entry name" value="HAMP"/>
    <property type="match status" value="1"/>
</dbReference>
<keyword evidence="15" id="KW-1185">Reference proteome</keyword>
<organism evidence="14 15">
    <name type="scientific">Nocardioides jiangsuensis</name>
    <dbReference type="NCBI Taxonomy" id="2866161"/>
    <lineage>
        <taxon>Bacteria</taxon>
        <taxon>Bacillati</taxon>
        <taxon>Actinomycetota</taxon>
        <taxon>Actinomycetes</taxon>
        <taxon>Propionibacteriales</taxon>
        <taxon>Nocardioidaceae</taxon>
        <taxon>Nocardioides</taxon>
    </lineage>
</organism>
<dbReference type="SUPFAM" id="SSF55874">
    <property type="entry name" value="ATPase domain of HSP90 chaperone/DNA topoisomerase II/histidine kinase"/>
    <property type="match status" value="1"/>
</dbReference>
<keyword evidence="5" id="KW-0808">Transferase</keyword>